<feature type="region of interest" description="Disordered" evidence="1">
    <location>
        <begin position="1"/>
        <end position="46"/>
    </location>
</feature>
<protein>
    <submittedName>
        <fullName evidence="2">Uncharacterized protein</fullName>
    </submittedName>
</protein>
<dbReference type="AlphaFoldDB" id="A0A0B2VH35"/>
<reference evidence="2 3" key="1">
    <citation type="submission" date="2014-11" db="EMBL/GenBank/DDBJ databases">
        <title>Genetic blueprint of the zoonotic pathogen Toxocara canis.</title>
        <authorList>
            <person name="Zhu X.-Q."/>
            <person name="Korhonen P.K."/>
            <person name="Cai H."/>
            <person name="Young N.D."/>
            <person name="Nejsum P."/>
            <person name="von Samson-Himmelstjerna G."/>
            <person name="Boag P.R."/>
            <person name="Tan P."/>
            <person name="Li Q."/>
            <person name="Min J."/>
            <person name="Yang Y."/>
            <person name="Wang X."/>
            <person name="Fang X."/>
            <person name="Hall R.S."/>
            <person name="Hofmann A."/>
            <person name="Sternberg P.W."/>
            <person name="Jex A.R."/>
            <person name="Gasser R.B."/>
        </authorList>
    </citation>
    <scope>NUCLEOTIDE SEQUENCE [LARGE SCALE GENOMIC DNA]</scope>
    <source>
        <strain evidence="2">PN_DK_2014</strain>
    </source>
</reference>
<dbReference type="Proteomes" id="UP000031036">
    <property type="component" value="Unassembled WGS sequence"/>
</dbReference>
<sequence>MTQSSPTPESSEKESHRHMAQLQSYKLPPASSPQPKGSEERPSSAMRIGRARMAEELVQASEQSFIRQKYKVLKNKDNGGHLFDDCGVPFWSSTSKQAKEVCSERHRHRYGCLMINCI</sequence>
<proteinExistence type="predicted"/>
<dbReference type="EMBL" id="JPKZ01001292">
    <property type="protein sequence ID" value="KHN82841.1"/>
    <property type="molecule type" value="Genomic_DNA"/>
</dbReference>
<evidence type="ECO:0000256" key="1">
    <source>
        <dbReference type="SAM" id="MobiDB-lite"/>
    </source>
</evidence>
<organism evidence="2 3">
    <name type="scientific">Toxocara canis</name>
    <name type="common">Canine roundworm</name>
    <dbReference type="NCBI Taxonomy" id="6265"/>
    <lineage>
        <taxon>Eukaryota</taxon>
        <taxon>Metazoa</taxon>
        <taxon>Ecdysozoa</taxon>
        <taxon>Nematoda</taxon>
        <taxon>Chromadorea</taxon>
        <taxon>Rhabditida</taxon>
        <taxon>Spirurina</taxon>
        <taxon>Ascaridomorpha</taxon>
        <taxon>Ascaridoidea</taxon>
        <taxon>Toxocaridae</taxon>
        <taxon>Toxocara</taxon>
    </lineage>
</organism>
<comment type="caution">
    <text evidence="2">The sequence shown here is derived from an EMBL/GenBank/DDBJ whole genome shotgun (WGS) entry which is preliminary data.</text>
</comment>
<name>A0A0B2VH35_TOXCA</name>
<evidence type="ECO:0000313" key="2">
    <source>
        <dbReference type="EMBL" id="KHN82841.1"/>
    </source>
</evidence>
<keyword evidence="3" id="KW-1185">Reference proteome</keyword>
<gene>
    <name evidence="2" type="ORF">Tcan_06684</name>
</gene>
<evidence type="ECO:0000313" key="3">
    <source>
        <dbReference type="Proteomes" id="UP000031036"/>
    </source>
</evidence>
<accession>A0A0B2VH35</accession>